<dbReference type="SUPFAM" id="SSF48403">
    <property type="entry name" value="Ankyrin repeat"/>
    <property type="match status" value="1"/>
</dbReference>
<keyword evidence="1" id="KW-0677">Repeat</keyword>
<dbReference type="Gene3D" id="1.25.40.20">
    <property type="entry name" value="Ankyrin repeat-containing domain"/>
    <property type="match status" value="1"/>
</dbReference>
<evidence type="ECO:0000313" key="6">
    <source>
        <dbReference type="Proteomes" id="UP000050424"/>
    </source>
</evidence>
<evidence type="ECO:0000259" key="4">
    <source>
        <dbReference type="Pfam" id="PF24883"/>
    </source>
</evidence>
<dbReference type="Gene3D" id="3.40.50.300">
    <property type="entry name" value="P-loop containing nucleotide triphosphate hydrolases"/>
    <property type="match status" value="1"/>
</dbReference>
<dbReference type="InterPro" id="IPR054471">
    <property type="entry name" value="GPIID_WHD"/>
</dbReference>
<feature type="domain" description="Nephrocystin 3-like N-terminal" evidence="4">
    <location>
        <begin position="277"/>
        <end position="430"/>
    </location>
</feature>
<dbReference type="InterPro" id="IPR056884">
    <property type="entry name" value="NPHP3-like_N"/>
</dbReference>
<dbReference type="Proteomes" id="UP000050424">
    <property type="component" value="Unassembled WGS sequence"/>
</dbReference>
<feature type="compositionally biased region" description="Basic and acidic residues" evidence="2">
    <location>
        <begin position="1559"/>
        <end position="1574"/>
    </location>
</feature>
<dbReference type="Pfam" id="PF22939">
    <property type="entry name" value="WHD_GPIID"/>
    <property type="match status" value="1"/>
</dbReference>
<dbReference type="EMBL" id="LKCW01000118">
    <property type="protein sequence ID" value="KPM39010.1"/>
    <property type="molecule type" value="Genomic_DNA"/>
</dbReference>
<dbReference type="InterPro" id="IPR036770">
    <property type="entry name" value="Ankyrin_rpt-contain_sf"/>
</dbReference>
<dbReference type="PANTHER" id="PTHR10039:SF10">
    <property type="entry name" value="NACHT DOMAIN-CONTAINING PROTEIN"/>
    <property type="match status" value="1"/>
</dbReference>
<evidence type="ECO:0000259" key="3">
    <source>
        <dbReference type="Pfam" id="PF22939"/>
    </source>
</evidence>
<evidence type="ECO:0000313" key="5">
    <source>
        <dbReference type="EMBL" id="KPM39010.1"/>
    </source>
</evidence>
<accession>A0A0P7BEJ8</accession>
<dbReference type="OrthoDB" id="7464126at2759"/>
<dbReference type="InterPro" id="IPR027417">
    <property type="entry name" value="P-loop_NTPase"/>
</dbReference>
<feature type="region of interest" description="Disordered" evidence="2">
    <location>
        <begin position="1549"/>
        <end position="1574"/>
    </location>
</feature>
<keyword evidence="6" id="KW-1185">Reference proteome</keyword>
<dbReference type="Pfam" id="PF24883">
    <property type="entry name" value="NPHP3_N"/>
    <property type="match status" value="1"/>
</dbReference>
<gene>
    <name evidence="5" type="ORF">AK830_g7538</name>
</gene>
<feature type="domain" description="GPI inositol-deacylase winged helix" evidence="3">
    <location>
        <begin position="551"/>
        <end position="629"/>
    </location>
</feature>
<dbReference type="STRING" id="78410.A0A0P7BEJ8"/>
<dbReference type="PANTHER" id="PTHR10039">
    <property type="entry name" value="AMELOGENIN"/>
    <property type="match status" value="1"/>
</dbReference>
<proteinExistence type="predicted"/>
<reference evidence="5 6" key="1">
    <citation type="submission" date="2015-09" db="EMBL/GenBank/DDBJ databases">
        <title>Draft genome of a European isolate of the apple canker pathogen Neonectria ditissima.</title>
        <authorList>
            <person name="Gomez-Cortecero A."/>
            <person name="Harrison R.J."/>
            <person name="Armitage A.D."/>
        </authorList>
    </citation>
    <scope>NUCLEOTIDE SEQUENCE [LARGE SCALE GENOMIC DNA]</scope>
    <source>
        <strain evidence="5 6">R09/05</strain>
    </source>
</reference>
<evidence type="ECO:0000256" key="2">
    <source>
        <dbReference type="SAM" id="MobiDB-lite"/>
    </source>
</evidence>
<evidence type="ECO:0000256" key="1">
    <source>
        <dbReference type="ARBA" id="ARBA00022737"/>
    </source>
</evidence>
<comment type="caution">
    <text evidence="5">The sequence shown here is derived from an EMBL/GenBank/DDBJ whole genome shotgun (WGS) entry which is preliminary data.</text>
</comment>
<sequence length="1574" mass="176562">MSLALSTSARLKPDIRLAQAVSQFEADLLSDQKAAFRTLRSKACDRPPGPDDVMCLTAEIDRRAAQNGNRMRCVGPRLTNTLQAIQQIVGLGDIVVGGSQNMVACGVWSLVRTSLLLVTNHAAYLEKISVLFMNAGRSAPRYQQMALLYPRSKSLQGDICEYLTVVVHICHEVLRLSQKSYVAQLLATLSDERVKQYQIELETWSASIKEEVNLLMVQNMENEAKESHKFRVMTSKLSEMAAHRKTVKERLRILDACSTFDYQTPWKQARKVGNTDLLVEQDQYKEWRGDGNSRTLVCNGKLGAGKSVLLANIVDDLNLYSEKNKFPVAYFFCRHDIPESLQPRTVIGSLVRQLLSTVFDLKSLPLAMDRPRNQKMSVEQLLDYFYIAFKPQSHCYFVLDGLDECLEADRQTLLALCVALQQRLQLNLCVSFRLEADNRIQQSLDQFDDPAVLTIPEENPDIVAFIDAELKARIHEDKLNIGDPNFILEIRDALLTGAQGMFLWVALQISSLCAERTDEKIRNALQDMPKDLSETFSRILKRAAAQDTGYQQIILQLVAVAYRPLAAEELREALSVTPGNTDWDPAKLVNNIYSTLACCGSLITVDEEERTIRLVHHSVKQYLVGDFRNDAECSFDLEDANRRMGQSILTYLNYNVFETQLSTAVIPEIYTGSATRTIIKSLQTSKRSQSIALKLLTSRLKQDAASQPNYNIGQTLANQSKRFRNQTTQHSFAFHSYAKTYWLFHTTSIPESDGFSHHALVRLLEQEPLDLLSSSWDRAECNRPPMGALLPNSWRGTQNLQLGQVSSGIYWALQNSHLPLFRYELKNEGIIRTILSIFASFDTFLLQDTAPVWHKDMCTQLLPFAALHRSTSWTRFLLAHGASVSYQNYCSVASAISSRSLPVLKLLFKHIDKSESLKDIIHDLEIDAVLEASRGENGNLVCFLVRMGADVNRYTGQHSPLFYILTHIRTHAAFPKAAEILILAGARLECPIKCLTIRGLLLDLWDVRDQPVLIESLIESLGMDQCSRIFLDCCATTRLDLCGDETTQRILALTSLALYGSSDIDSCKERPEKHYISMDIELWSHGDPNLNFMLELLLQSKLSALAWSKLTSRGMLESCLIEKKSDVIQTLISYGFNRTTLRNMITELGLLHRRILELDYQEIETLCSCFNADINAPNLATEGVQTYGRTPLLTAIIFSGMDTDLESMALNLAFRGADLDLTGALGGPSPLQAVLHRLVCSRGGGAAFLRVARSFVNYGAQVDVSIVQWVIGLYNNAFATGQAERVPPGLRVNSMVPVLRQGCIDDCAVLLLERLLLEMMVKQSSSITVELNMLSSVEESMAARLSKSERSALFSSFQRHSDTQFAPPRLFLGRTIIIISLLAAQPTFETDLEAFISKLFKHVCAGIHRLPPVEWKCLQVPVYSLLKHGRRLHNAFTEASSIMPREKWNWLIEPGIHVAVAEGDIESVHAGRDMLISRDVVLDSKPIAKVQEIRQGLTSLPQEGVYYELESTPTDILPAMCEPIEPILAELPDIEPPGPEFLASKLVAQSDNVASKPNGDPEKKTKSRWWRTET</sequence>
<name>A0A0P7BEJ8_9HYPO</name>
<protein>
    <submittedName>
        <fullName evidence="5">Uncharacterized protein</fullName>
    </submittedName>
</protein>
<organism evidence="5 6">
    <name type="scientific">Neonectria ditissima</name>
    <dbReference type="NCBI Taxonomy" id="78410"/>
    <lineage>
        <taxon>Eukaryota</taxon>
        <taxon>Fungi</taxon>
        <taxon>Dikarya</taxon>
        <taxon>Ascomycota</taxon>
        <taxon>Pezizomycotina</taxon>
        <taxon>Sordariomycetes</taxon>
        <taxon>Hypocreomycetidae</taxon>
        <taxon>Hypocreales</taxon>
        <taxon>Nectriaceae</taxon>
        <taxon>Neonectria</taxon>
    </lineage>
</organism>